<dbReference type="Pfam" id="PF00155">
    <property type="entry name" value="Aminotran_1_2"/>
    <property type="match status" value="1"/>
</dbReference>
<dbReference type="SUPFAM" id="SSF53383">
    <property type="entry name" value="PLP-dependent transferases"/>
    <property type="match status" value="1"/>
</dbReference>
<dbReference type="PANTHER" id="PTHR42790">
    <property type="entry name" value="AMINOTRANSFERASE"/>
    <property type="match status" value="1"/>
</dbReference>
<feature type="region of interest" description="Disordered" evidence="5">
    <location>
        <begin position="121"/>
        <end position="150"/>
    </location>
</feature>
<evidence type="ECO:0000256" key="3">
    <source>
        <dbReference type="ARBA" id="ARBA00022679"/>
    </source>
</evidence>
<comment type="caution">
    <text evidence="7">The sequence shown here is derived from an EMBL/GenBank/DDBJ whole genome shotgun (WGS) entry which is preliminary data.</text>
</comment>
<evidence type="ECO:0000256" key="1">
    <source>
        <dbReference type="ARBA" id="ARBA00001933"/>
    </source>
</evidence>
<organism evidence="7 8">
    <name type="scientific">Saguinus oedipus</name>
    <name type="common">Cotton-top tamarin</name>
    <name type="synonym">Oedipomidas oedipus</name>
    <dbReference type="NCBI Taxonomy" id="9490"/>
    <lineage>
        <taxon>Eukaryota</taxon>
        <taxon>Metazoa</taxon>
        <taxon>Chordata</taxon>
        <taxon>Craniata</taxon>
        <taxon>Vertebrata</taxon>
        <taxon>Euteleostomi</taxon>
        <taxon>Mammalia</taxon>
        <taxon>Eutheria</taxon>
        <taxon>Euarchontoglires</taxon>
        <taxon>Primates</taxon>
        <taxon>Haplorrhini</taxon>
        <taxon>Platyrrhini</taxon>
        <taxon>Cebidae</taxon>
        <taxon>Callitrichinae</taxon>
        <taxon>Saguinus</taxon>
    </lineage>
</organism>
<dbReference type="CDD" id="cd00609">
    <property type="entry name" value="AAT_like"/>
    <property type="match status" value="1"/>
</dbReference>
<gene>
    <name evidence="7" type="ORF">P7K49_005671</name>
</gene>
<feature type="compositionally biased region" description="Polar residues" evidence="5">
    <location>
        <begin position="140"/>
        <end position="150"/>
    </location>
</feature>
<dbReference type="InterPro" id="IPR015421">
    <property type="entry name" value="PyrdxlP-dep_Trfase_major"/>
</dbReference>
<evidence type="ECO:0000313" key="7">
    <source>
        <dbReference type="EMBL" id="KAK2115045.1"/>
    </source>
</evidence>
<name>A0ABQ9W0T7_SAGOE</name>
<accession>A0ABQ9W0T7</accession>
<keyword evidence="2" id="KW-0032">Aminotransferase</keyword>
<dbReference type="Proteomes" id="UP001266305">
    <property type="component" value="Unassembled WGS sequence"/>
</dbReference>
<dbReference type="InterPro" id="IPR050859">
    <property type="entry name" value="Class-I_PLP-dep_aminotransf"/>
</dbReference>
<keyword evidence="3" id="KW-0808">Transferase</keyword>
<evidence type="ECO:0000256" key="5">
    <source>
        <dbReference type="SAM" id="MobiDB-lite"/>
    </source>
</evidence>
<reference evidence="7 8" key="1">
    <citation type="submission" date="2023-05" db="EMBL/GenBank/DDBJ databases">
        <title>B98-5 Cell Line De Novo Hybrid Assembly: An Optical Mapping Approach.</title>
        <authorList>
            <person name="Kananen K."/>
            <person name="Auerbach J.A."/>
            <person name="Kautto E."/>
            <person name="Blachly J.S."/>
        </authorList>
    </citation>
    <scope>NUCLEOTIDE SEQUENCE [LARGE SCALE GENOMIC DNA]</scope>
    <source>
        <strain evidence="7">B95-8</strain>
        <tissue evidence="7">Cell line</tissue>
    </source>
</reference>
<dbReference type="InterPro" id="IPR004839">
    <property type="entry name" value="Aminotransferase_I/II_large"/>
</dbReference>
<dbReference type="PANTHER" id="PTHR42790:SF19">
    <property type="entry name" value="KYNURENINE_ALPHA-AMINOADIPATE AMINOTRANSFERASE, MITOCHONDRIAL"/>
    <property type="match status" value="1"/>
</dbReference>
<evidence type="ECO:0000313" key="8">
    <source>
        <dbReference type="Proteomes" id="UP001266305"/>
    </source>
</evidence>
<evidence type="ECO:0000259" key="6">
    <source>
        <dbReference type="Pfam" id="PF00155"/>
    </source>
</evidence>
<dbReference type="InterPro" id="IPR015424">
    <property type="entry name" value="PyrdxlP-dep_Trfase"/>
</dbReference>
<feature type="domain" description="Aminotransferase class I/classII large" evidence="6">
    <location>
        <begin position="32"/>
        <end position="181"/>
    </location>
</feature>
<protein>
    <recommendedName>
        <fullName evidence="6">Aminotransferase class I/classII large domain-containing protein</fullName>
    </recommendedName>
</protein>
<dbReference type="Gene3D" id="3.40.640.10">
    <property type="entry name" value="Type I PLP-dependent aspartate aminotransferase-like (Major domain)"/>
    <property type="match status" value="1"/>
</dbReference>
<evidence type="ECO:0000256" key="4">
    <source>
        <dbReference type="ARBA" id="ARBA00022898"/>
    </source>
</evidence>
<comment type="cofactor">
    <cofactor evidence="1">
        <name>pyridoxal 5'-phosphate</name>
        <dbReference type="ChEBI" id="CHEBI:597326"/>
    </cofactor>
</comment>
<keyword evidence="4" id="KW-0663">Pyridoxal phosphate</keyword>
<proteinExistence type="predicted"/>
<sequence>MISLAGGLPNPNMFPFKTAVIAVENGKTLQFGEELMKKALQYSPTAGQGQMDLCVTSGSQQGLCKVFEMIINPGDNVLLDEPAYSGTLQALHPLGCNIINVASDEYGIVPDSLRDVLSRWKPEDSKNPKKNTPKLLYTVPNGNNPTGNSLTSERKKEIYELARKYDFLIIEDDPYYFLQFNKDQRSLSEHRGVPLAIFMMVLFKLVFPDS</sequence>
<dbReference type="EMBL" id="JASSZA010000003">
    <property type="protein sequence ID" value="KAK2115045.1"/>
    <property type="molecule type" value="Genomic_DNA"/>
</dbReference>
<keyword evidence="8" id="KW-1185">Reference proteome</keyword>
<evidence type="ECO:0000256" key="2">
    <source>
        <dbReference type="ARBA" id="ARBA00022576"/>
    </source>
</evidence>